<name>A0A2H3CVE8_ARMGA</name>
<dbReference type="Proteomes" id="UP000217790">
    <property type="component" value="Unassembled WGS sequence"/>
</dbReference>
<accession>A0A2H3CVE8</accession>
<gene>
    <name evidence="1" type="ORF">ARMGADRAFT_1141296</name>
</gene>
<evidence type="ECO:0008006" key="3">
    <source>
        <dbReference type="Google" id="ProtNLM"/>
    </source>
</evidence>
<proteinExistence type="predicted"/>
<dbReference type="AlphaFoldDB" id="A0A2H3CVE8"/>
<dbReference type="EMBL" id="KZ293718">
    <property type="protein sequence ID" value="PBK82418.1"/>
    <property type="molecule type" value="Genomic_DNA"/>
</dbReference>
<evidence type="ECO:0000313" key="1">
    <source>
        <dbReference type="EMBL" id="PBK82418.1"/>
    </source>
</evidence>
<protein>
    <recommendedName>
        <fullName evidence="3">Reverse transcriptase zinc-binding domain-containing protein</fullName>
    </recommendedName>
</protein>
<organism evidence="1 2">
    <name type="scientific">Armillaria gallica</name>
    <name type="common">Bulbous honey fungus</name>
    <name type="synonym">Armillaria bulbosa</name>
    <dbReference type="NCBI Taxonomy" id="47427"/>
    <lineage>
        <taxon>Eukaryota</taxon>
        <taxon>Fungi</taxon>
        <taxon>Dikarya</taxon>
        <taxon>Basidiomycota</taxon>
        <taxon>Agaricomycotina</taxon>
        <taxon>Agaricomycetes</taxon>
        <taxon>Agaricomycetidae</taxon>
        <taxon>Agaricales</taxon>
        <taxon>Marasmiineae</taxon>
        <taxon>Physalacriaceae</taxon>
        <taxon>Armillaria</taxon>
    </lineage>
</organism>
<dbReference type="OrthoDB" id="3037810at2759"/>
<sequence>MSPLCLAGCDALETIHHVFVICPSFQHLRTDAADNIHFTDGEHWPRHISQYYLGILPPLPSALTTKPSPFQSRCIQTRLLHTWHSAAICLAGRIWGEHQKSMRMTRLGGQPSNLENLMCRL</sequence>
<dbReference type="InParanoid" id="A0A2H3CVE8"/>
<evidence type="ECO:0000313" key="2">
    <source>
        <dbReference type="Proteomes" id="UP000217790"/>
    </source>
</evidence>
<reference evidence="2" key="1">
    <citation type="journal article" date="2017" name="Nat. Ecol. Evol.">
        <title>Genome expansion and lineage-specific genetic innovations in the forest pathogenic fungi Armillaria.</title>
        <authorList>
            <person name="Sipos G."/>
            <person name="Prasanna A.N."/>
            <person name="Walter M.C."/>
            <person name="O'Connor E."/>
            <person name="Balint B."/>
            <person name="Krizsan K."/>
            <person name="Kiss B."/>
            <person name="Hess J."/>
            <person name="Varga T."/>
            <person name="Slot J."/>
            <person name="Riley R."/>
            <person name="Boka B."/>
            <person name="Rigling D."/>
            <person name="Barry K."/>
            <person name="Lee J."/>
            <person name="Mihaltcheva S."/>
            <person name="LaButti K."/>
            <person name="Lipzen A."/>
            <person name="Waldron R."/>
            <person name="Moloney N.M."/>
            <person name="Sperisen C."/>
            <person name="Kredics L."/>
            <person name="Vagvoelgyi C."/>
            <person name="Patrignani A."/>
            <person name="Fitzpatrick D."/>
            <person name="Nagy I."/>
            <person name="Doyle S."/>
            <person name="Anderson J.B."/>
            <person name="Grigoriev I.V."/>
            <person name="Gueldener U."/>
            <person name="Muensterkoetter M."/>
            <person name="Nagy L.G."/>
        </authorList>
    </citation>
    <scope>NUCLEOTIDE SEQUENCE [LARGE SCALE GENOMIC DNA]</scope>
    <source>
        <strain evidence="2">Ar21-2</strain>
    </source>
</reference>
<keyword evidence="2" id="KW-1185">Reference proteome</keyword>